<evidence type="ECO:0000313" key="1">
    <source>
        <dbReference type="EMBL" id="KIG15124.1"/>
    </source>
</evidence>
<name>A0A0C1ZBM3_9BACT</name>
<organism evidence="1 2">
    <name type="scientific">Enhygromyxa salina</name>
    <dbReference type="NCBI Taxonomy" id="215803"/>
    <lineage>
        <taxon>Bacteria</taxon>
        <taxon>Pseudomonadati</taxon>
        <taxon>Myxococcota</taxon>
        <taxon>Polyangia</taxon>
        <taxon>Nannocystales</taxon>
        <taxon>Nannocystaceae</taxon>
        <taxon>Enhygromyxa</taxon>
    </lineage>
</organism>
<accession>A0A0C1ZBM3</accession>
<dbReference type="EMBL" id="JMCC02000060">
    <property type="protein sequence ID" value="KIG15124.1"/>
    <property type="molecule type" value="Genomic_DNA"/>
</dbReference>
<protein>
    <submittedName>
        <fullName evidence="1">Uncharacterized protein</fullName>
    </submittedName>
</protein>
<dbReference type="AlphaFoldDB" id="A0A0C1ZBM3"/>
<evidence type="ECO:0000313" key="2">
    <source>
        <dbReference type="Proteomes" id="UP000031599"/>
    </source>
</evidence>
<sequence length="119" mass="13029">MVRHVDPNGKVVSTERLALLTSGGDHVYVSQTSEAPAIAFEPVDPSATQRDIELPEGSLAWAWANYENDFPQEVHFVSNGDSLETQLSASGEDGGWLMGWRFERVGACGEEPEPEPKSR</sequence>
<reference evidence="1 2" key="1">
    <citation type="submission" date="2014-12" db="EMBL/GenBank/DDBJ databases">
        <title>Genome assembly of Enhygromyxa salina DSM 15201.</title>
        <authorList>
            <person name="Sharma G."/>
            <person name="Subramanian S."/>
        </authorList>
    </citation>
    <scope>NUCLEOTIDE SEQUENCE [LARGE SCALE GENOMIC DNA]</scope>
    <source>
        <strain evidence="1 2">DSM 15201</strain>
    </source>
</reference>
<proteinExistence type="predicted"/>
<dbReference type="Proteomes" id="UP000031599">
    <property type="component" value="Unassembled WGS sequence"/>
</dbReference>
<gene>
    <name evidence="1" type="ORF">DB30_06032</name>
</gene>
<comment type="caution">
    <text evidence="1">The sequence shown here is derived from an EMBL/GenBank/DDBJ whole genome shotgun (WGS) entry which is preliminary data.</text>
</comment>